<dbReference type="GO" id="GO:0016787">
    <property type="term" value="F:hydrolase activity"/>
    <property type="evidence" value="ECO:0007669"/>
    <property type="project" value="UniProtKB-KW"/>
</dbReference>
<dbReference type="EMBL" id="SOAW01000001">
    <property type="protein sequence ID" value="TDT33211.1"/>
    <property type="molecule type" value="Genomic_DNA"/>
</dbReference>
<name>A0A4R7J717_9ACTN</name>
<dbReference type="SUPFAM" id="SSF52540">
    <property type="entry name" value="P-loop containing nucleoside triphosphate hydrolases"/>
    <property type="match status" value="1"/>
</dbReference>
<dbReference type="SMART" id="SM00847">
    <property type="entry name" value="HA2"/>
    <property type="match status" value="1"/>
</dbReference>
<gene>
    <name evidence="7" type="ORF">CLV29_0816</name>
</gene>
<dbReference type="AlphaFoldDB" id="A0A4R7J717"/>
<dbReference type="OrthoDB" id="9805617at2"/>
<dbReference type="InterPro" id="IPR010222">
    <property type="entry name" value="RNA_helicase_HrpA"/>
</dbReference>
<dbReference type="Pfam" id="PF00270">
    <property type="entry name" value="DEAD"/>
    <property type="match status" value="1"/>
</dbReference>
<dbReference type="Pfam" id="PF21010">
    <property type="entry name" value="HA2_C"/>
    <property type="match status" value="1"/>
</dbReference>
<dbReference type="InterPro" id="IPR011709">
    <property type="entry name" value="DEAD-box_helicase_OB_fold"/>
</dbReference>
<evidence type="ECO:0000256" key="3">
    <source>
        <dbReference type="ARBA" id="ARBA00022806"/>
    </source>
</evidence>
<dbReference type="InterPro" id="IPR014001">
    <property type="entry name" value="Helicase_ATP-bd"/>
</dbReference>
<dbReference type="SMART" id="SM00490">
    <property type="entry name" value="HELICc"/>
    <property type="match status" value="1"/>
</dbReference>
<dbReference type="SMART" id="SM00487">
    <property type="entry name" value="DEXDc"/>
    <property type="match status" value="1"/>
</dbReference>
<dbReference type="InterPro" id="IPR007502">
    <property type="entry name" value="Helicase-assoc_dom"/>
</dbReference>
<dbReference type="CDD" id="cd18791">
    <property type="entry name" value="SF2_C_RHA"/>
    <property type="match status" value="1"/>
</dbReference>
<organism evidence="7 8">
    <name type="scientific">Naumannella halotolerans</name>
    <dbReference type="NCBI Taxonomy" id="993414"/>
    <lineage>
        <taxon>Bacteria</taxon>
        <taxon>Bacillati</taxon>
        <taxon>Actinomycetota</taxon>
        <taxon>Actinomycetes</taxon>
        <taxon>Propionibacteriales</taxon>
        <taxon>Propionibacteriaceae</taxon>
        <taxon>Naumannella</taxon>
    </lineage>
</organism>
<accession>A0A4R7J717</accession>
<dbReference type="Pfam" id="PF11898">
    <property type="entry name" value="DUF3418"/>
    <property type="match status" value="1"/>
</dbReference>
<evidence type="ECO:0000256" key="4">
    <source>
        <dbReference type="ARBA" id="ARBA00022840"/>
    </source>
</evidence>
<keyword evidence="3 7" id="KW-0347">Helicase</keyword>
<dbReference type="RefSeq" id="WP_133753760.1">
    <property type="nucleotide sequence ID" value="NZ_SOAW01000001.1"/>
</dbReference>
<dbReference type="InterPro" id="IPR001650">
    <property type="entry name" value="Helicase_C-like"/>
</dbReference>
<protein>
    <submittedName>
        <fullName evidence="7">ATP-dependent helicase HrpA</fullName>
    </submittedName>
</protein>
<dbReference type="Pfam" id="PF07717">
    <property type="entry name" value="OB_NTP_bind"/>
    <property type="match status" value="1"/>
</dbReference>
<keyword evidence="4" id="KW-0067">ATP-binding</keyword>
<keyword evidence="1" id="KW-0547">Nucleotide-binding</keyword>
<sequence>MSTTPETPLLTPDPQLPVSARAGDIAHALQTHQVLVIAGETGSGKTTQLPKICLAAGRRNIAHTQPRRIAARSVAERVAAETRTELGDLVGYQVRFQRRAGRNTRLKIMTDGVLLAEITHDRDLRAYDTIIIDEAHERSLNIDFLLGYLKQLLPRRPELRVIITSATIDTQRFSAHFDDAPVIEVPGRTYPVEIRYRPPEVTDGEVDPIAAIGDAVTELSTEGDGDILIFLSGEREIRDTAEALTAMKLPRTEVLPLFSRLSAAEQHKIFSAHSGRRIVLATNIAETSLTVPGIKYVIDPGTARISRYSTRTKVQRLPIEPISQASANQRAGRSGRTSPGICIRLYSAEDFDSRPEFTEPEMLRTNLASVILKMADAGLGEISSFPFVEAPDSRAIGDGLRLLHELGALRDKPGRSTVRLSEIGRRLARMPIDPRLGRMLLAADRGGCLREVLIIVAGLSIVDPRERPTEERARADELHRRFWTPDADAEGADGPRSDFLAWVYLWEYLQRRQGSLSGNGFRRMCRDEFLHFLRIREWQDLHGQLKQICSELGLTLNSRPAAPDEVHAALLSGLLSQIGLAEVAERKPARGRRPGLQEYLGTRGAKFAINPGSALARTPPELVMAAELVETGRLWARTVAAVSADQIETVGAHLLTRTHSEPYFSTRSGAVLARERVSLLGVPIRNDRMVPYGKINTAEAREIFIRAGLVEEQLRTRLDFFEHNRAVRAEAEELATRLRRPELIDDEVIFGLYDRRLGQEVTSLGHLQTWLKKADDPEALHFELADLVDDQSDGLAQFPSDWQVDDLELPIAYVFEPGAGHDGVTVDVPLTVLHRLSPDPFGWQVPGLRQELAVAMIKSLPKPLRTNFVPAPDHARRALTEIESLRLDPSTCSFASAMARALTRLAAPVGAADFDPDRIPDRLRIRFRVLDPDGTEVAVGEDLVALQRQLGTTAGESLTAELSDTAESLVTGQNTWTFEPIPTEVSKGEAHGFPGLVDEGPTVGLRIHADRSRAEIEHRRAIARLLVLTTPDPTNWVISRLSNTDKLTLAGSPYPSLSALIADARLRAVSGLARRDGDPAGVRDRAAFDRLRERVRADAAPETARIVTVAADTVRAHAQVQQAMSRLPASDEALADVAEQVENLIFDGFIAATEEPQLSQLPRYLRAAALRLDSLPGSATRDQRGIDEIWPLENAYAELVAAQPDGPLRPEVIEIGWQLEELRVSLFAQSLGTRMPVSAKRVRNAIAKVRAAT</sequence>
<dbReference type="InterPro" id="IPR003593">
    <property type="entry name" value="AAA+_ATPase"/>
</dbReference>
<dbReference type="PROSITE" id="PS51192">
    <property type="entry name" value="HELICASE_ATP_BIND_1"/>
    <property type="match status" value="1"/>
</dbReference>
<dbReference type="InterPro" id="IPR027417">
    <property type="entry name" value="P-loop_NTPase"/>
</dbReference>
<evidence type="ECO:0000259" key="6">
    <source>
        <dbReference type="PROSITE" id="PS51194"/>
    </source>
</evidence>
<dbReference type="Pfam" id="PF00271">
    <property type="entry name" value="Helicase_C"/>
    <property type="match status" value="1"/>
</dbReference>
<dbReference type="FunFam" id="3.40.50.300:FF:001922">
    <property type="entry name" value="DEAH (Asp-Glu-Ala-His) box polypeptide 29"/>
    <property type="match status" value="1"/>
</dbReference>
<dbReference type="Gene3D" id="3.40.50.300">
    <property type="entry name" value="P-loop containing nucleotide triphosphate hydrolases"/>
    <property type="match status" value="2"/>
</dbReference>
<evidence type="ECO:0000256" key="1">
    <source>
        <dbReference type="ARBA" id="ARBA00022741"/>
    </source>
</evidence>
<dbReference type="PANTHER" id="PTHR18934">
    <property type="entry name" value="ATP-DEPENDENT RNA HELICASE"/>
    <property type="match status" value="1"/>
</dbReference>
<evidence type="ECO:0000313" key="7">
    <source>
        <dbReference type="EMBL" id="TDT33211.1"/>
    </source>
</evidence>
<comment type="caution">
    <text evidence="7">The sequence shown here is derived from an EMBL/GenBank/DDBJ whole genome shotgun (WGS) entry which is preliminary data.</text>
</comment>
<dbReference type="NCBIfam" id="TIGR01967">
    <property type="entry name" value="DEAH_box_HrpA"/>
    <property type="match status" value="1"/>
</dbReference>
<feature type="domain" description="Helicase ATP-binding" evidence="5">
    <location>
        <begin position="26"/>
        <end position="186"/>
    </location>
</feature>
<proteinExistence type="predicted"/>
<dbReference type="GO" id="GO:0003723">
    <property type="term" value="F:RNA binding"/>
    <property type="evidence" value="ECO:0007669"/>
    <property type="project" value="TreeGrafter"/>
</dbReference>
<dbReference type="GO" id="GO:0003724">
    <property type="term" value="F:RNA helicase activity"/>
    <property type="evidence" value="ECO:0007669"/>
    <property type="project" value="InterPro"/>
</dbReference>
<dbReference type="PANTHER" id="PTHR18934:SF99">
    <property type="entry name" value="ATP-DEPENDENT RNA HELICASE DHX37-RELATED"/>
    <property type="match status" value="1"/>
</dbReference>
<dbReference type="InterPro" id="IPR011545">
    <property type="entry name" value="DEAD/DEAH_box_helicase_dom"/>
</dbReference>
<dbReference type="Proteomes" id="UP000295371">
    <property type="component" value="Unassembled WGS sequence"/>
</dbReference>
<evidence type="ECO:0000256" key="2">
    <source>
        <dbReference type="ARBA" id="ARBA00022801"/>
    </source>
</evidence>
<dbReference type="Gene3D" id="1.20.120.1080">
    <property type="match status" value="1"/>
</dbReference>
<reference evidence="7 8" key="1">
    <citation type="submission" date="2019-03" db="EMBL/GenBank/DDBJ databases">
        <title>Genomic Encyclopedia of Archaeal and Bacterial Type Strains, Phase II (KMG-II): from individual species to whole genera.</title>
        <authorList>
            <person name="Goeker M."/>
        </authorList>
    </citation>
    <scope>NUCLEOTIDE SEQUENCE [LARGE SCALE GENOMIC DNA]</scope>
    <source>
        <strain evidence="7 8">DSM 24323</strain>
    </source>
</reference>
<feature type="domain" description="Helicase C-terminal" evidence="6">
    <location>
        <begin position="211"/>
        <end position="378"/>
    </location>
</feature>
<dbReference type="GO" id="GO:0005524">
    <property type="term" value="F:ATP binding"/>
    <property type="evidence" value="ECO:0007669"/>
    <property type="project" value="UniProtKB-KW"/>
</dbReference>
<evidence type="ECO:0000259" key="5">
    <source>
        <dbReference type="PROSITE" id="PS51192"/>
    </source>
</evidence>
<keyword evidence="8" id="KW-1185">Reference proteome</keyword>
<dbReference type="FunFam" id="3.40.50.300:FF:000439">
    <property type="entry name" value="ATP-dependent RNA helicase HrpA"/>
    <property type="match status" value="1"/>
</dbReference>
<dbReference type="FunFam" id="1.20.120.1080:FF:000005">
    <property type="entry name" value="ATP-dependent helicase HrpA"/>
    <property type="match status" value="1"/>
</dbReference>
<keyword evidence="2" id="KW-0378">Hydrolase</keyword>
<dbReference type="PROSITE" id="PS51194">
    <property type="entry name" value="HELICASE_CTER"/>
    <property type="match status" value="1"/>
</dbReference>
<dbReference type="InterPro" id="IPR024590">
    <property type="entry name" value="HrpA_C"/>
</dbReference>
<dbReference type="SMART" id="SM00382">
    <property type="entry name" value="AAA"/>
    <property type="match status" value="1"/>
</dbReference>
<evidence type="ECO:0000313" key="8">
    <source>
        <dbReference type="Proteomes" id="UP000295371"/>
    </source>
</evidence>